<evidence type="ECO:0000256" key="1">
    <source>
        <dbReference type="ARBA" id="ARBA00009156"/>
    </source>
</evidence>
<dbReference type="InterPro" id="IPR043129">
    <property type="entry name" value="ATPase_NBD"/>
</dbReference>
<dbReference type="Pfam" id="PF00370">
    <property type="entry name" value="FGGY_N"/>
    <property type="match status" value="1"/>
</dbReference>
<comment type="caution">
    <text evidence="6">The sequence shown here is derived from an EMBL/GenBank/DDBJ whole genome shotgun (WGS) entry which is preliminary data.</text>
</comment>
<proteinExistence type="inferred from homology"/>
<dbReference type="AlphaFoldDB" id="A0A8J3IG09"/>
<evidence type="ECO:0000259" key="4">
    <source>
        <dbReference type="Pfam" id="PF00370"/>
    </source>
</evidence>
<protein>
    <submittedName>
        <fullName evidence="6">Sugar kinase</fullName>
    </submittedName>
</protein>
<name>A0A8J3IG09_9CHLR</name>
<dbReference type="InterPro" id="IPR018484">
    <property type="entry name" value="FGGY_N"/>
</dbReference>
<dbReference type="PIRSF" id="PIRSF000538">
    <property type="entry name" value="GlpK"/>
    <property type="match status" value="1"/>
</dbReference>
<feature type="domain" description="Carbohydrate kinase FGGY N-terminal" evidence="4">
    <location>
        <begin position="18"/>
        <end position="263"/>
    </location>
</feature>
<accession>A0A8J3IG09</accession>
<dbReference type="InterPro" id="IPR050406">
    <property type="entry name" value="FGGY_Carb_Kinase"/>
</dbReference>
<dbReference type="GO" id="GO:0005975">
    <property type="term" value="P:carbohydrate metabolic process"/>
    <property type="evidence" value="ECO:0007669"/>
    <property type="project" value="InterPro"/>
</dbReference>
<dbReference type="Proteomes" id="UP000597444">
    <property type="component" value="Unassembled WGS sequence"/>
</dbReference>
<keyword evidence="3 6" id="KW-0418">Kinase</keyword>
<reference evidence="6" key="1">
    <citation type="submission" date="2020-10" db="EMBL/GenBank/DDBJ databases">
        <title>Taxonomic study of unclassified bacteria belonging to the class Ktedonobacteria.</title>
        <authorList>
            <person name="Yabe S."/>
            <person name="Wang C.M."/>
            <person name="Zheng Y."/>
            <person name="Sakai Y."/>
            <person name="Cavaletti L."/>
            <person name="Monciardini P."/>
            <person name="Donadio S."/>
        </authorList>
    </citation>
    <scope>NUCLEOTIDE SEQUENCE</scope>
    <source>
        <strain evidence="6">ID150040</strain>
    </source>
</reference>
<organism evidence="6 7">
    <name type="scientific">Reticulibacter mediterranei</name>
    <dbReference type="NCBI Taxonomy" id="2778369"/>
    <lineage>
        <taxon>Bacteria</taxon>
        <taxon>Bacillati</taxon>
        <taxon>Chloroflexota</taxon>
        <taxon>Ktedonobacteria</taxon>
        <taxon>Ktedonobacterales</taxon>
        <taxon>Reticulibacteraceae</taxon>
        <taxon>Reticulibacter</taxon>
    </lineage>
</organism>
<evidence type="ECO:0000313" key="7">
    <source>
        <dbReference type="Proteomes" id="UP000597444"/>
    </source>
</evidence>
<evidence type="ECO:0000256" key="2">
    <source>
        <dbReference type="ARBA" id="ARBA00022679"/>
    </source>
</evidence>
<keyword evidence="7" id="KW-1185">Reference proteome</keyword>
<dbReference type="InterPro" id="IPR000577">
    <property type="entry name" value="Carb_kinase_FGGY"/>
</dbReference>
<dbReference type="CDD" id="cd07770">
    <property type="entry name" value="ASKHA_NBD_FGGY_GntK"/>
    <property type="match status" value="1"/>
</dbReference>
<dbReference type="InterPro" id="IPR018485">
    <property type="entry name" value="FGGY_C"/>
</dbReference>
<dbReference type="PANTHER" id="PTHR43095">
    <property type="entry name" value="SUGAR KINASE"/>
    <property type="match status" value="1"/>
</dbReference>
<dbReference type="EMBL" id="BNJK01000001">
    <property type="protein sequence ID" value="GHO94769.1"/>
    <property type="molecule type" value="Genomic_DNA"/>
</dbReference>
<feature type="domain" description="Carbohydrate kinase FGGY C-terminal" evidence="5">
    <location>
        <begin position="274"/>
        <end position="458"/>
    </location>
</feature>
<evidence type="ECO:0000256" key="3">
    <source>
        <dbReference type="ARBA" id="ARBA00022777"/>
    </source>
</evidence>
<dbReference type="SUPFAM" id="SSF53067">
    <property type="entry name" value="Actin-like ATPase domain"/>
    <property type="match status" value="2"/>
</dbReference>
<comment type="similarity">
    <text evidence="1">Belongs to the FGGY kinase family.</text>
</comment>
<dbReference type="Gene3D" id="3.30.420.40">
    <property type="match status" value="2"/>
</dbReference>
<gene>
    <name evidence="6" type="ORF">KSF_048170</name>
</gene>
<dbReference type="PANTHER" id="PTHR43095:SF2">
    <property type="entry name" value="GLUCONOKINASE"/>
    <property type="match status" value="1"/>
</dbReference>
<dbReference type="GO" id="GO:0016301">
    <property type="term" value="F:kinase activity"/>
    <property type="evidence" value="ECO:0007669"/>
    <property type="project" value="UniProtKB-KW"/>
</dbReference>
<evidence type="ECO:0000259" key="5">
    <source>
        <dbReference type="Pfam" id="PF02782"/>
    </source>
</evidence>
<dbReference type="Pfam" id="PF02782">
    <property type="entry name" value="FGGY_C"/>
    <property type="match status" value="1"/>
</dbReference>
<evidence type="ECO:0000313" key="6">
    <source>
        <dbReference type="EMBL" id="GHO94769.1"/>
    </source>
</evidence>
<keyword evidence="2" id="KW-0808">Transferase</keyword>
<sequence length="505" mass="54649">MTNTDATRQGRSPQAPLILALDVGTSSTRALLFDAAGTRVPDIVSQHPYQLTTASDGEVSVDVEMLVDVVAQTIDEVLSAAGSLAQQIGAVAMDTFWHGLIGIDASGHPITPLITWEDTRAHQSVLELRQQLNEQAVHDRTGARFHASYWPAKLHWLAKQQAETFSKAAQWLSFGEYLHRKFIGKSVCSLSMASGTGMLTTRKHAWDRELMEMLHVKPEQLPELGDTHDSVQGLKAEYAKRWPALRDVPWFPVLGDGAAACIGSGCTNKEHWSLTIGTSSAIRVVVPPDLVVPPPGLWLYLVDGKRGVLGGALTEGGNLLAWLDEVLKLPKLKEAEPLVAKVPPDGHGLTILPFIGGERSLGWHAEARMTVSGISIHTSPEELLRAGMEALACQLHAVYEQLHTVLQMDGKTPQVICSGGALLSSTILREIVSDTLDAALYPSWDTEASARGAALLALEALGLVADIAQISPDVSEGVQPNRDRGAIYRKEAARQRELYQKLLGN</sequence>
<dbReference type="RefSeq" id="WP_220205484.1">
    <property type="nucleotide sequence ID" value="NZ_BNJK01000001.1"/>
</dbReference>